<dbReference type="GO" id="GO:0004497">
    <property type="term" value="F:monooxygenase activity"/>
    <property type="evidence" value="ECO:0007669"/>
    <property type="project" value="UniProtKB-KW"/>
</dbReference>
<comment type="caution">
    <text evidence="8">The sequence shown here is derived from an EMBL/GenBank/DDBJ whole genome shotgun (WGS) entry which is preliminary data.</text>
</comment>
<dbReference type="PANTHER" id="PTHR30011">
    <property type="entry name" value="ALKANESULFONATE MONOOXYGENASE-RELATED"/>
    <property type="match status" value="1"/>
</dbReference>
<proteinExistence type="inferred from homology"/>
<accession>A0A2W7IE83</accession>
<gene>
    <name evidence="8" type="ORF">C8P66_11458</name>
</gene>
<dbReference type="PANTHER" id="PTHR30011:SF16">
    <property type="entry name" value="C2H2 FINGER DOMAIN TRANSCRIPTION FACTOR (EUROFUNG)-RELATED"/>
    <property type="match status" value="1"/>
</dbReference>
<dbReference type="InterPro" id="IPR051260">
    <property type="entry name" value="Diverse_substr_monoxygenases"/>
</dbReference>
<dbReference type="PIRSF" id="PIRSF000337">
    <property type="entry name" value="NTA_MOA"/>
    <property type="match status" value="1"/>
</dbReference>
<keyword evidence="4 8" id="KW-0503">Monooxygenase</keyword>
<dbReference type="Pfam" id="PF00296">
    <property type="entry name" value="Bac_luciferase"/>
    <property type="match status" value="1"/>
</dbReference>
<feature type="binding site" evidence="6">
    <location>
        <position position="62"/>
    </location>
    <ligand>
        <name>FMN</name>
        <dbReference type="ChEBI" id="CHEBI:58210"/>
    </ligand>
</feature>
<feature type="binding site" evidence="6">
    <location>
        <position position="117"/>
    </location>
    <ligand>
        <name>FMN</name>
        <dbReference type="ChEBI" id="CHEBI:58210"/>
    </ligand>
</feature>
<dbReference type="InterPro" id="IPR036661">
    <property type="entry name" value="Luciferase-like_sf"/>
</dbReference>
<evidence type="ECO:0000313" key="9">
    <source>
        <dbReference type="Proteomes" id="UP000249688"/>
    </source>
</evidence>
<evidence type="ECO:0000259" key="7">
    <source>
        <dbReference type="Pfam" id="PF00296"/>
    </source>
</evidence>
<comment type="similarity">
    <text evidence="5">Belongs to the NtaA/SnaA/DszA monooxygenase family.</text>
</comment>
<protein>
    <submittedName>
        <fullName evidence="8">Alkanesulfonate monooxygenase SsuD/methylene tetrahydromethanopterin reductase-like flavin-dependent oxidoreductase (Luciferase family)</fullName>
    </submittedName>
</protein>
<dbReference type="InterPro" id="IPR016215">
    <property type="entry name" value="NTA_MOA"/>
</dbReference>
<dbReference type="Proteomes" id="UP000249688">
    <property type="component" value="Unassembled WGS sequence"/>
</dbReference>
<evidence type="ECO:0000313" key="8">
    <source>
        <dbReference type="EMBL" id="PZW44769.1"/>
    </source>
</evidence>
<evidence type="ECO:0000256" key="6">
    <source>
        <dbReference type="PIRSR" id="PIRSR000337-1"/>
    </source>
</evidence>
<keyword evidence="1 6" id="KW-0285">Flavoprotein</keyword>
<keyword evidence="9" id="KW-1185">Reference proteome</keyword>
<name>A0A2W7IE83_9PROT</name>
<evidence type="ECO:0000256" key="2">
    <source>
        <dbReference type="ARBA" id="ARBA00022643"/>
    </source>
</evidence>
<evidence type="ECO:0000256" key="5">
    <source>
        <dbReference type="ARBA" id="ARBA00033748"/>
    </source>
</evidence>
<feature type="binding site" evidence="6">
    <location>
        <position position="188"/>
    </location>
    <ligand>
        <name>FMN</name>
        <dbReference type="ChEBI" id="CHEBI:58210"/>
    </ligand>
</feature>
<keyword evidence="2 6" id="KW-0288">FMN</keyword>
<evidence type="ECO:0000256" key="1">
    <source>
        <dbReference type="ARBA" id="ARBA00022630"/>
    </source>
</evidence>
<organism evidence="8 9">
    <name type="scientific">Humitalea rosea</name>
    <dbReference type="NCBI Taxonomy" id="990373"/>
    <lineage>
        <taxon>Bacteria</taxon>
        <taxon>Pseudomonadati</taxon>
        <taxon>Pseudomonadota</taxon>
        <taxon>Alphaproteobacteria</taxon>
        <taxon>Acetobacterales</taxon>
        <taxon>Roseomonadaceae</taxon>
        <taxon>Humitalea</taxon>
    </lineage>
</organism>
<dbReference type="Gene3D" id="3.20.20.30">
    <property type="entry name" value="Luciferase-like domain"/>
    <property type="match status" value="1"/>
</dbReference>
<evidence type="ECO:0000256" key="3">
    <source>
        <dbReference type="ARBA" id="ARBA00023002"/>
    </source>
</evidence>
<reference evidence="8 9" key="1">
    <citation type="submission" date="2018-06" db="EMBL/GenBank/DDBJ databases">
        <title>Genomic Encyclopedia of Archaeal and Bacterial Type Strains, Phase II (KMG-II): from individual species to whole genera.</title>
        <authorList>
            <person name="Goeker M."/>
        </authorList>
    </citation>
    <scope>NUCLEOTIDE SEQUENCE [LARGE SCALE GENOMIC DNA]</scope>
    <source>
        <strain evidence="8 9">DSM 24525</strain>
    </source>
</reference>
<dbReference type="InterPro" id="IPR011251">
    <property type="entry name" value="Luciferase-like_dom"/>
</dbReference>
<evidence type="ECO:0000256" key="4">
    <source>
        <dbReference type="ARBA" id="ARBA00023033"/>
    </source>
</evidence>
<dbReference type="GO" id="GO:0016705">
    <property type="term" value="F:oxidoreductase activity, acting on paired donors, with incorporation or reduction of molecular oxygen"/>
    <property type="evidence" value="ECO:0007669"/>
    <property type="project" value="InterPro"/>
</dbReference>
<dbReference type="EMBL" id="QKYU01000014">
    <property type="protein sequence ID" value="PZW44769.1"/>
    <property type="molecule type" value="Genomic_DNA"/>
</dbReference>
<feature type="domain" description="Luciferase-like" evidence="7">
    <location>
        <begin position="6"/>
        <end position="257"/>
    </location>
</feature>
<dbReference type="AlphaFoldDB" id="A0A2W7IE83"/>
<dbReference type="SUPFAM" id="SSF51679">
    <property type="entry name" value="Bacterial luciferase-like"/>
    <property type="match status" value="1"/>
</dbReference>
<sequence>MPRYEALLRRAEAALLDGVLFLPPRGGPAALMSGGQDVLQFDTLPLIAAMIAHTGRLGLGATVYMAHTQPFHTARAFAVLDNLSAGRTAWIVDLEGEDQQEADFGHVLPSLSSAERYDRAREYIDVAMKLWDSWEDDAVIADKAAGMFALSEKIHPIHHVGTYFSVRGPLTAVRPIQGHPVVIMRDASDAGLALAAASADVFLADCGDPAQAKAFAARLRGMVAKAGRSPDALRILVNVAPILGDSDAEAKARGNRLDAMAPTTGDPVWRFVGTAAAFAAALSNWRAAAGIDGVNILPAVLAEDGERLIADVMPILRQQGLARTSYAGSTLRAHLNLAKPASRFAEQAAAVLLEHQGAGDSR</sequence>
<keyword evidence="3" id="KW-0560">Oxidoreductase</keyword>